<gene>
    <name evidence="4" type="primary">xerC_2</name>
    <name evidence="4" type="ORF">STSP_30920</name>
</gene>
<dbReference type="Proteomes" id="UP000077381">
    <property type="component" value="Unassembled WGS sequence"/>
</dbReference>
<dbReference type="PROSITE" id="PS51898">
    <property type="entry name" value="TYR_RECOMBINASE"/>
    <property type="match status" value="1"/>
</dbReference>
<dbReference type="InterPro" id="IPR013762">
    <property type="entry name" value="Integrase-like_cat_sf"/>
</dbReference>
<dbReference type="GO" id="GO:0015074">
    <property type="term" value="P:DNA integration"/>
    <property type="evidence" value="ECO:0007669"/>
    <property type="project" value="InterPro"/>
</dbReference>
<dbReference type="RefSeq" id="WP_067277444.1">
    <property type="nucleotide sequence ID" value="NZ_LOHS01000076.1"/>
</dbReference>
<dbReference type="GO" id="GO:0003677">
    <property type="term" value="F:DNA binding"/>
    <property type="evidence" value="ECO:0007669"/>
    <property type="project" value="InterPro"/>
</dbReference>
<comment type="caution">
    <text evidence="4">The sequence shown here is derived from an EMBL/GenBank/DDBJ whole genome shotgun (WGS) entry which is preliminary data.</text>
</comment>
<evidence type="ECO:0000313" key="5">
    <source>
        <dbReference type="Proteomes" id="UP000077381"/>
    </source>
</evidence>
<dbReference type="InterPro" id="IPR011010">
    <property type="entry name" value="DNA_brk_join_enz"/>
</dbReference>
<dbReference type="PANTHER" id="PTHR30349:SF64">
    <property type="entry name" value="PROPHAGE INTEGRASE INTD-RELATED"/>
    <property type="match status" value="1"/>
</dbReference>
<sequence>MKSLDVKVWGVRKRDTKTPSYGVRWYVAGNVFSETFRTKALAEHYRAKLMRAMREGEEFDTESGLPGSMEQQKATLSWYDFALKYLAMKWPHAAPNTRDAINESLTSVTVALLDERPGRPSDDVIRKALRNWAFVLPGPDHREVPDEARNTLHWVAKASRPLADLAEPATARAVLDSLKLKLDGTAAAAETVRRKRRTLVNAANYAVDLGEFRENPISAVRWQKPKVSNQVDPRVVANPEQARNLLAAVSYVGGYRRARGRRLVGLFAAMYFGGLRPAEAVGLAETDLVLPKTGWGSALLHRTRPSAGKQWTDSGETHDDRGLKNRPSEDVRRVPIPPQLVAAFREHLDTFGTADDGRLFFTEKGAVVPSSTYYRVWQEARVLALPPAAAASPLASRPYDLRHSALSTWLNAGVDPTEVAERAGNSVEVLLTRYAKCLDGRQEVANRRIEDLLREYE</sequence>
<accession>A0A177HT84</accession>
<dbReference type="Gene3D" id="1.10.443.10">
    <property type="entry name" value="Intergrase catalytic core"/>
    <property type="match status" value="1"/>
</dbReference>
<dbReference type="PATRIC" id="fig|1716141.3.peg.3251"/>
<dbReference type="EMBL" id="LOHS01000076">
    <property type="protein sequence ID" value="OAH13414.1"/>
    <property type="molecule type" value="Genomic_DNA"/>
</dbReference>
<organism evidence="4 5">
    <name type="scientific">Streptomyces jeddahensis</name>
    <dbReference type="NCBI Taxonomy" id="1716141"/>
    <lineage>
        <taxon>Bacteria</taxon>
        <taxon>Bacillati</taxon>
        <taxon>Actinomycetota</taxon>
        <taxon>Actinomycetes</taxon>
        <taxon>Kitasatosporales</taxon>
        <taxon>Streptomycetaceae</taxon>
        <taxon>Streptomyces</taxon>
    </lineage>
</organism>
<reference evidence="4 5" key="1">
    <citation type="submission" date="2015-12" db="EMBL/GenBank/DDBJ databases">
        <title>Genome sequence of Streptomyces sp. G25.</title>
        <authorList>
            <person name="Poehlein A."/>
            <person name="Roettig A."/>
            <person name="Hiessl S."/>
            <person name="Hauschild P."/>
            <person name="Schauer J."/>
            <person name="Madkour M.H."/>
            <person name="Al-Ansari A.M."/>
            <person name="Almakishah N.H."/>
            <person name="Steinbuechel A."/>
            <person name="Daniel R."/>
        </authorList>
    </citation>
    <scope>NUCLEOTIDE SEQUENCE [LARGE SCALE GENOMIC DNA]</scope>
    <source>
        <strain evidence="5">G25(2015)</strain>
    </source>
</reference>
<evidence type="ECO:0000259" key="3">
    <source>
        <dbReference type="PROSITE" id="PS51898"/>
    </source>
</evidence>
<dbReference type="OrthoDB" id="3773913at2"/>
<feature type="compositionally biased region" description="Basic and acidic residues" evidence="2">
    <location>
        <begin position="315"/>
        <end position="331"/>
    </location>
</feature>
<dbReference type="InterPro" id="IPR002104">
    <property type="entry name" value="Integrase_catalytic"/>
</dbReference>
<proteinExistence type="predicted"/>
<keyword evidence="5" id="KW-1185">Reference proteome</keyword>
<name>A0A177HT84_9ACTN</name>
<dbReference type="AlphaFoldDB" id="A0A177HT84"/>
<dbReference type="SUPFAM" id="SSF56349">
    <property type="entry name" value="DNA breaking-rejoining enzymes"/>
    <property type="match status" value="1"/>
</dbReference>
<keyword evidence="1" id="KW-0233">DNA recombination</keyword>
<evidence type="ECO:0000313" key="4">
    <source>
        <dbReference type="EMBL" id="OAH13414.1"/>
    </source>
</evidence>
<dbReference type="PANTHER" id="PTHR30349">
    <property type="entry name" value="PHAGE INTEGRASE-RELATED"/>
    <property type="match status" value="1"/>
</dbReference>
<feature type="domain" description="Tyr recombinase" evidence="3">
    <location>
        <begin position="231"/>
        <end position="449"/>
    </location>
</feature>
<dbReference type="STRING" id="1716141.STSP_30920"/>
<dbReference type="InterPro" id="IPR050090">
    <property type="entry name" value="Tyrosine_recombinase_XerCD"/>
</dbReference>
<feature type="region of interest" description="Disordered" evidence="2">
    <location>
        <begin position="306"/>
        <end position="331"/>
    </location>
</feature>
<evidence type="ECO:0000256" key="2">
    <source>
        <dbReference type="SAM" id="MobiDB-lite"/>
    </source>
</evidence>
<evidence type="ECO:0000256" key="1">
    <source>
        <dbReference type="ARBA" id="ARBA00023172"/>
    </source>
</evidence>
<dbReference type="GO" id="GO:0006310">
    <property type="term" value="P:DNA recombination"/>
    <property type="evidence" value="ECO:0007669"/>
    <property type="project" value="UniProtKB-KW"/>
</dbReference>
<protein>
    <submittedName>
        <fullName evidence="4">Tyrosine recombinase XerC</fullName>
    </submittedName>
</protein>